<comment type="caution">
    <text evidence="9">The sequence shown here is derived from an EMBL/GenBank/DDBJ whole genome shotgun (WGS) entry which is preliminary data.</text>
</comment>
<dbReference type="PANTHER" id="PTHR48022:SF72">
    <property type="entry name" value="MAJOR FACILITATOR SUPERFAMILY (MFS) PROFILE DOMAIN-CONTAINING PROTEIN-RELATED"/>
    <property type="match status" value="1"/>
</dbReference>
<comment type="subcellular location">
    <subcellularLocation>
        <location evidence="1">Membrane</location>
        <topology evidence="1">Multi-pass membrane protein</topology>
    </subcellularLocation>
</comment>
<evidence type="ECO:0000313" key="9">
    <source>
        <dbReference type="EMBL" id="KAF3037312.1"/>
    </source>
</evidence>
<evidence type="ECO:0000256" key="2">
    <source>
        <dbReference type="ARBA" id="ARBA00010992"/>
    </source>
</evidence>
<dbReference type="Gene3D" id="1.20.1250.20">
    <property type="entry name" value="MFS general substrate transporter like domains"/>
    <property type="match status" value="1"/>
</dbReference>
<dbReference type="AlphaFoldDB" id="A0A9P5BZY1"/>
<keyword evidence="5 7" id="KW-1133">Transmembrane helix</keyword>
<keyword evidence="3" id="KW-0813">Transport</keyword>
<dbReference type="Pfam" id="PF00083">
    <property type="entry name" value="Sugar_tr"/>
    <property type="match status" value="1"/>
</dbReference>
<dbReference type="InterPro" id="IPR036259">
    <property type="entry name" value="MFS_trans_sf"/>
</dbReference>
<feature type="transmembrane region" description="Helical" evidence="7">
    <location>
        <begin position="88"/>
        <end position="112"/>
    </location>
</feature>
<feature type="domain" description="Major facilitator superfamily (MFS) profile" evidence="8">
    <location>
        <begin position="17"/>
        <end position="140"/>
    </location>
</feature>
<dbReference type="PRINTS" id="PR00171">
    <property type="entry name" value="SUGRTRNSPORT"/>
</dbReference>
<organism evidence="9 10">
    <name type="scientific">Didymella heteroderae</name>
    <dbReference type="NCBI Taxonomy" id="1769908"/>
    <lineage>
        <taxon>Eukaryota</taxon>
        <taxon>Fungi</taxon>
        <taxon>Dikarya</taxon>
        <taxon>Ascomycota</taxon>
        <taxon>Pezizomycotina</taxon>
        <taxon>Dothideomycetes</taxon>
        <taxon>Pleosporomycetidae</taxon>
        <taxon>Pleosporales</taxon>
        <taxon>Pleosporineae</taxon>
        <taxon>Didymellaceae</taxon>
        <taxon>Didymella</taxon>
    </lineage>
</organism>
<dbReference type="SUPFAM" id="SSF103473">
    <property type="entry name" value="MFS general substrate transporter"/>
    <property type="match status" value="1"/>
</dbReference>
<evidence type="ECO:0000256" key="7">
    <source>
        <dbReference type="SAM" id="Phobius"/>
    </source>
</evidence>
<proteinExistence type="inferred from homology"/>
<dbReference type="EMBL" id="SWKV01000043">
    <property type="protein sequence ID" value="KAF3037312.1"/>
    <property type="molecule type" value="Genomic_DNA"/>
</dbReference>
<reference evidence="9" key="1">
    <citation type="submission" date="2019-04" db="EMBL/GenBank/DDBJ databases">
        <title>Sequencing of skin fungus with MAO and IRED activity.</title>
        <authorList>
            <person name="Marsaioli A.J."/>
            <person name="Bonatto J.M.C."/>
            <person name="Reis Junior O."/>
        </authorList>
    </citation>
    <scope>NUCLEOTIDE SEQUENCE</scope>
    <source>
        <strain evidence="9">28M1</strain>
    </source>
</reference>
<evidence type="ECO:0000256" key="1">
    <source>
        <dbReference type="ARBA" id="ARBA00004141"/>
    </source>
</evidence>
<evidence type="ECO:0000313" key="10">
    <source>
        <dbReference type="Proteomes" id="UP000758155"/>
    </source>
</evidence>
<evidence type="ECO:0000259" key="8">
    <source>
        <dbReference type="PROSITE" id="PS50850"/>
    </source>
</evidence>
<dbReference type="OrthoDB" id="6612291at2759"/>
<dbReference type="InterPro" id="IPR005828">
    <property type="entry name" value="MFS_sugar_transport-like"/>
</dbReference>
<dbReference type="PROSITE" id="PS50850">
    <property type="entry name" value="MFS"/>
    <property type="match status" value="1"/>
</dbReference>
<evidence type="ECO:0000256" key="4">
    <source>
        <dbReference type="ARBA" id="ARBA00022692"/>
    </source>
</evidence>
<protein>
    <recommendedName>
        <fullName evidence="8">Major facilitator superfamily (MFS) profile domain-containing protein</fullName>
    </recommendedName>
</protein>
<keyword evidence="6 7" id="KW-0472">Membrane</keyword>
<evidence type="ECO:0000256" key="6">
    <source>
        <dbReference type="ARBA" id="ARBA00023136"/>
    </source>
</evidence>
<comment type="similarity">
    <text evidence="2">Belongs to the major facilitator superfamily. Sugar transporter (TC 2.A.1.1) family.</text>
</comment>
<dbReference type="GO" id="GO:0005351">
    <property type="term" value="F:carbohydrate:proton symporter activity"/>
    <property type="evidence" value="ECO:0007669"/>
    <property type="project" value="TreeGrafter"/>
</dbReference>
<keyword evidence="10" id="KW-1185">Reference proteome</keyword>
<feature type="transmembrane region" description="Helical" evidence="7">
    <location>
        <begin position="60"/>
        <end position="81"/>
    </location>
</feature>
<dbReference type="Proteomes" id="UP000758155">
    <property type="component" value="Unassembled WGS sequence"/>
</dbReference>
<evidence type="ECO:0000256" key="5">
    <source>
        <dbReference type="ARBA" id="ARBA00022989"/>
    </source>
</evidence>
<dbReference type="PANTHER" id="PTHR48022">
    <property type="entry name" value="PLASTIDIC GLUCOSE TRANSPORTER 4"/>
    <property type="match status" value="1"/>
</dbReference>
<dbReference type="InterPro" id="IPR020846">
    <property type="entry name" value="MFS_dom"/>
</dbReference>
<dbReference type="GO" id="GO:0016020">
    <property type="term" value="C:membrane"/>
    <property type="evidence" value="ECO:0007669"/>
    <property type="project" value="UniProtKB-SubCell"/>
</dbReference>
<accession>A0A9P5BZY1</accession>
<dbReference type="InterPro" id="IPR050360">
    <property type="entry name" value="MFS_Sugar_Transporters"/>
</dbReference>
<sequence>MAWRSCYGRGRPLRSAIAACCLAAFLFFGYDQGVFGGILQLKDYRDQFNHPNDTETGIIVSSYCLGALFGCILNIFIGDYFGRRRMIWIAMVFVLVGATLQTSAFHVSHLIIGRVITGLGTGIDSSTVPMYQSELCATEK</sequence>
<gene>
    <name evidence="9" type="ORF">E8E12_002239</name>
</gene>
<evidence type="ECO:0000256" key="3">
    <source>
        <dbReference type="ARBA" id="ARBA00022448"/>
    </source>
</evidence>
<dbReference type="InterPro" id="IPR003663">
    <property type="entry name" value="Sugar/inositol_transpt"/>
</dbReference>
<keyword evidence="4 7" id="KW-0812">Transmembrane</keyword>
<name>A0A9P5BZY1_9PLEO</name>